<proteinExistence type="predicted"/>
<dbReference type="EMBL" id="CP138348">
    <property type="protein sequence ID" value="WPF87534.1"/>
    <property type="molecule type" value="Genomic_DNA"/>
</dbReference>
<name>A0AAF1C5P2_9CHRO</name>
<accession>A0AAF1C5P2</accession>
<organism evidence="1">
    <name type="scientific">Cyanobacterium aponinum AL20115</name>
    <dbReference type="NCBI Taxonomy" id="3090662"/>
    <lineage>
        <taxon>Bacteria</taxon>
        <taxon>Bacillati</taxon>
        <taxon>Cyanobacteriota</taxon>
        <taxon>Cyanophyceae</taxon>
        <taxon>Oscillatoriophycideae</taxon>
        <taxon>Chroococcales</taxon>
        <taxon>Geminocystaceae</taxon>
        <taxon>Cyanobacterium</taxon>
    </lineage>
</organism>
<dbReference type="AlphaFoldDB" id="A0AAF1C5P2"/>
<sequence length="94" mass="10997">MLEEWERIGYLPNPANLRFKERLKGRIVTVTEQLVLLSLFADGRQEVTAEERIQTVKDYLNARIPRSVRGTPFITYEELKHRDYIRGLGGHEPT</sequence>
<evidence type="ECO:0000313" key="1">
    <source>
        <dbReference type="EMBL" id="WPF87534.1"/>
    </source>
</evidence>
<gene>
    <name evidence="1" type="ORF">SAY89_12035</name>
</gene>
<protein>
    <submittedName>
        <fullName evidence="1">Uncharacterized protein</fullName>
    </submittedName>
</protein>
<reference evidence="1" key="1">
    <citation type="submission" date="2023-11" db="EMBL/GenBank/DDBJ databases">
        <title>Genome sequence of Cyanobacterium aponinum BCRC AL20115.</title>
        <authorList>
            <person name="Chang H.-Y."/>
            <person name="Lin K.-M."/>
            <person name="Hsueh H.-T."/>
            <person name="Chu H.-A."/>
            <person name="Kuo C.-H."/>
        </authorList>
    </citation>
    <scope>NUCLEOTIDE SEQUENCE</scope>
    <source>
        <strain evidence="1">AL20115</strain>
    </source>
</reference>
<dbReference type="RefSeq" id="WP_320001071.1">
    <property type="nucleotide sequence ID" value="NZ_CP138348.1"/>
</dbReference>